<protein>
    <submittedName>
        <fullName evidence="1">16384_t:CDS:1</fullName>
    </submittedName>
</protein>
<organism evidence="1 2">
    <name type="scientific">Cetraspora pellucida</name>
    <dbReference type="NCBI Taxonomy" id="1433469"/>
    <lineage>
        <taxon>Eukaryota</taxon>
        <taxon>Fungi</taxon>
        <taxon>Fungi incertae sedis</taxon>
        <taxon>Mucoromycota</taxon>
        <taxon>Glomeromycotina</taxon>
        <taxon>Glomeromycetes</taxon>
        <taxon>Diversisporales</taxon>
        <taxon>Gigasporaceae</taxon>
        <taxon>Cetraspora</taxon>
    </lineage>
</organism>
<name>A0ACA9PXK8_9GLOM</name>
<feature type="non-terminal residue" evidence="1">
    <location>
        <position position="1"/>
    </location>
</feature>
<accession>A0ACA9PXK8</accession>
<evidence type="ECO:0000313" key="2">
    <source>
        <dbReference type="Proteomes" id="UP000789366"/>
    </source>
</evidence>
<dbReference type="Proteomes" id="UP000789366">
    <property type="component" value="Unassembled WGS sequence"/>
</dbReference>
<dbReference type="EMBL" id="CAJVPW010030583">
    <property type="protein sequence ID" value="CAG8724481.1"/>
    <property type="molecule type" value="Genomic_DNA"/>
</dbReference>
<proteinExistence type="predicted"/>
<reference evidence="1" key="1">
    <citation type="submission" date="2021-06" db="EMBL/GenBank/DDBJ databases">
        <authorList>
            <person name="Kallberg Y."/>
            <person name="Tangrot J."/>
            <person name="Rosling A."/>
        </authorList>
    </citation>
    <scope>NUCLEOTIDE SEQUENCE</scope>
    <source>
        <strain evidence="1">28 12/20/2015</strain>
    </source>
</reference>
<gene>
    <name evidence="1" type="ORF">SPELUC_LOCUS12665</name>
</gene>
<sequence length="56" mass="6272">FGVDEENPRKDGILAFIMWVDIIGLASQTSRVLQVVANNLHFKGIEDPRKSFAVTQ</sequence>
<feature type="non-terminal residue" evidence="1">
    <location>
        <position position="56"/>
    </location>
</feature>
<evidence type="ECO:0000313" key="1">
    <source>
        <dbReference type="EMBL" id="CAG8724481.1"/>
    </source>
</evidence>
<keyword evidence="2" id="KW-1185">Reference proteome</keyword>
<comment type="caution">
    <text evidence="1">The sequence shown here is derived from an EMBL/GenBank/DDBJ whole genome shotgun (WGS) entry which is preliminary data.</text>
</comment>